<evidence type="ECO:0000313" key="4">
    <source>
        <dbReference type="EMBL" id="MFC7318281.1"/>
    </source>
</evidence>
<dbReference type="InterPro" id="IPR006059">
    <property type="entry name" value="SBP"/>
</dbReference>
<comment type="caution">
    <text evidence="4">The sequence shown here is derived from an EMBL/GenBank/DDBJ whole genome shotgun (WGS) entry which is preliminary data.</text>
</comment>
<dbReference type="GeneID" id="79317546"/>
<comment type="subcellular location">
    <subcellularLocation>
        <location evidence="1">Cell envelope</location>
    </subcellularLocation>
</comment>
<organism evidence="4 5">
    <name type="scientific">Halomarina halobia</name>
    <dbReference type="NCBI Taxonomy" id="3033386"/>
    <lineage>
        <taxon>Archaea</taxon>
        <taxon>Methanobacteriati</taxon>
        <taxon>Methanobacteriota</taxon>
        <taxon>Stenosarchaea group</taxon>
        <taxon>Halobacteria</taxon>
        <taxon>Halobacteriales</taxon>
        <taxon>Natronomonadaceae</taxon>
        <taxon>Halomarina</taxon>
    </lineage>
</organism>
<dbReference type="PROSITE" id="PS51318">
    <property type="entry name" value="TAT"/>
    <property type="match status" value="1"/>
</dbReference>
<reference evidence="4 5" key="1">
    <citation type="journal article" date="2019" name="Int. J. Syst. Evol. Microbiol.">
        <title>The Global Catalogue of Microorganisms (GCM) 10K type strain sequencing project: providing services to taxonomists for standard genome sequencing and annotation.</title>
        <authorList>
            <consortium name="The Broad Institute Genomics Platform"/>
            <consortium name="The Broad Institute Genome Sequencing Center for Infectious Disease"/>
            <person name="Wu L."/>
            <person name="Ma J."/>
        </authorList>
    </citation>
    <scope>NUCLEOTIDE SEQUENCE [LARGE SCALE GENOMIC DNA]</scope>
    <source>
        <strain evidence="4 5">PSR21</strain>
    </source>
</reference>
<dbReference type="InterPro" id="IPR006311">
    <property type="entry name" value="TAT_signal"/>
</dbReference>
<gene>
    <name evidence="4" type="ORF">ACFQPE_15980</name>
</gene>
<dbReference type="AlphaFoldDB" id="A0ABD6ADM1"/>
<evidence type="ECO:0000256" key="2">
    <source>
        <dbReference type="ARBA" id="ARBA00022448"/>
    </source>
</evidence>
<dbReference type="Proteomes" id="UP001596547">
    <property type="component" value="Unassembled WGS sequence"/>
</dbReference>
<keyword evidence="3" id="KW-0732">Signal</keyword>
<keyword evidence="2" id="KW-0813">Transport</keyword>
<dbReference type="RefSeq" id="WP_276305928.1">
    <property type="nucleotide sequence ID" value="NZ_CP119993.1"/>
</dbReference>
<sequence length="445" mass="48332">MPFTTNNNRVDRRRFISATGAAGVTLLTGCTGGSDGGSNGGGNGDGGVSLTINMFTGQATDKNIKAFEEAVAAFEEQTGYSVKIKGIAQAGQVINQTQTAVQAGSPPNLAFMPAGGLLGMITNDFLEPVGDRIDSAKTFSRSDFTRERKFDIASLGGEEIYGVPAMSGHWGSLYYNPDMLEQAGYDPKKPNFKTWPEFLDVARDVKDATGVKPIGLSGADHIQTTVQWSGFFHTTGRDSWLTDDKSDTVLDSQPGIDAAKFAQTAVEDGLVPDGIVNMNGIDLRELFKSEKLFAYQTGSWEKAILDEQSDVNYGITWNPQHPDGRPSGFSGGWFFTIPKGAEHQDEAWSLIEHLMKVENISKWAQLPPILTDGLKNTFDGFQDGLGRDVGDIFVKEILNAAFPTIHANQGKMWAAQRQEYQQLLLGQKNADQAMGDLADKVRDLL</sequence>
<evidence type="ECO:0000256" key="1">
    <source>
        <dbReference type="ARBA" id="ARBA00004196"/>
    </source>
</evidence>
<dbReference type="Pfam" id="PF01547">
    <property type="entry name" value="SBP_bac_1"/>
    <property type="match status" value="1"/>
</dbReference>
<dbReference type="PANTHER" id="PTHR43649">
    <property type="entry name" value="ARABINOSE-BINDING PROTEIN-RELATED"/>
    <property type="match status" value="1"/>
</dbReference>
<protein>
    <submittedName>
        <fullName evidence="4">ABC transporter substrate-binding protein</fullName>
    </submittedName>
</protein>
<keyword evidence="5" id="KW-1185">Reference proteome</keyword>
<name>A0ABD6ADM1_9EURY</name>
<dbReference type="SUPFAM" id="SSF53850">
    <property type="entry name" value="Periplasmic binding protein-like II"/>
    <property type="match status" value="1"/>
</dbReference>
<dbReference type="Gene3D" id="3.40.190.10">
    <property type="entry name" value="Periplasmic binding protein-like II"/>
    <property type="match status" value="1"/>
</dbReference>
<dbReference type="EMBL" id="JBHTBF010000003">
    <property type="protein sequence ID" value="MFC7318281.1"/>
    <property type="molecule type" value="Genomic_DNA"/>
</dbReference>
<proteinExistence type="predicted"/>
<accession>A0ABD6ADM1</accession>
<evidence type="ECO:0000313" key="5">
    <source>
        <dbReference type="Proteomes" id="UP001596547"/>
    </source>
</evidence>
<dbReference type="PANTHER" id="PTHR43649:SF31">
    <property type="entry name" value="SN-GLYCEROL-3-PHOSPHATE-BINDING PERIPLASMIC PROTEIN UGPB"/>
    <property type="match status" value="1"/>
</dbReference>
<dbReference type="CDD" id="cd13585">
    <property type="entry name" value="PBP2_TMBP_like"/>
    <property type="match status" value="1"/>
</dbReference>
<dbReference type="InterPro" id="IPR050490">
    <property type="entry name" value="Bact_solute-bd_prot1"/>
</dbReference>
<evidence type="ECO:0000256" key="3">
    <source>
        <dbReference type="ARBA" id="ARBA00022729"/>
    </source>
</evidence>